<keyword evidence="1" id="KW-0472">Membrane</keyword>
<organism evidence="2 3">
    <name type="scientific">Mortierella polycephala</name>
    <dbReference type="NCBI Taxonomy" id="41804"/>
    <lineage>
        <taxon>Eukaryota</taxon>
        <taxon>Fungi</taxon>
        <taxon>Fungi incertae sedis</taxon>
        <taxon>Mucoromycota</taxon>
        <taxon>Mortierellomycotina</taxon>
        <taxon>Mortierellomycetes</taxon>
        <taxon>Mortierellales</taxon>
        <taxon>Mortierellaceae</taxon>
        <taxon>Mortierella</taxon>
    </lineage>
</organism>
<comment type="caution">
    <text evidence="2">The sequence shown here is derived from an EMBL/GenBank/DDBJ whole genome shotgun (WGS) entry which is preliminary data.</text>
</comment>
<proteinExistence type="predicted"/>
<evidence type="ECO:0000313" key="3">
    <source>
        <dbReference type="Proteomes" id="UP000726737"/>
    </source>
</evidence>
<reference evidence="2" key="1">
    <citation type="journal article" date="2020" name="Fungal Divers.">
        <title>Resolving the Mortierellaceae phylogeny through synthesis of multi-gene phylogenetics and phylogenomics.</title>
        <authorList>
            <person name="Vandepol N."/>
            <person name="Liber J."/>
            <person name="Desiro A."/>
            <person name="Na H."/>
            <person name="Kennedy M."/>
            <person name="Barry K."/>
            <person name="Grigoriev I.V."/>
            <person name="Miller A.N."/>
            <person name="O'Donnell K."/>
            <person name="Stajich J.E."/>
            <person name="Bonito G."/>
        </authorList>
    </citation>
    <scope>NUCLEOTIDE SEQUENCE</scope>
    <source>
        <strain evidence="2">KOD948</strain>
    </source>
</reference>
<keyword evidence="1" id="KW-0812">Transmembrane</keyword>
<protein>
    <submittedName>
        <fullName evidence="2">Uncharacterized protein</fullName>
    </submittedName>
</protein>
<accession>A0A9P6Q699</accession>
<sequence length="399" mass="41884">MLRDSTCKVQKAPKKKEDFAAKGYSALATALALGAALGPLAGGNLTKTQVPGFESYPFTRCPFSLQSSFLSPATEPYLIPTIYTLLVLTSILGSGFGMLYTQSPPLCGGLEFSAKVIGQMLTIRGFLKLMFNLIGYPWMVHRFGLLSCLRFGIIVIATASVLGLGWFVPWNVEMEKQDHAFHSRQDTGWGAASGSGAVLISGPGTISNEKSIPVGMSANPTVLEFDTMRDVLGYISVLVLFGKSADRLLGADSKKNNATGTTETTYATVPSDSAQGRSGVLRTVAQFSANVMRLTGPVLAGSTASWFVPLLWSLTAKSGAMQPALVTVADLSHASLSSASSSSSSLTSDVDNIACQSLIAYTPSATATTTITTATKTARFMSGVPVAGCSIDLGARIQQ</sequence>
<dbReference type="Proteomes" id="UP000726737">
    <property type="component" value="Unassembled WGS sequence"/>
</dbReference>
<feature type="transmembrane region" description="Helical" evidence="1">
    <location>
        <begin position="77"/>
        <end position="100"/>
    </location>
</feature>
<dbReference type="InterPro" id="IPR036259">
    <property type="entry name" value="MFS_trans_sf"/>
</dbReference>
<dbReference type="AlphaFoldDB" id="A0A9P6Q699"/>
<dbReference type="OrthoDB" id="419616at2759"/>
<evidence type="ECO:0000313" key="2">
    <source>
        <dbReference type="EMBL" id="KAG0260860.1"/>
    </source>
</evidence>
<dbReference type="SUPFAM" id="SSF103473">
    <property type="entry name" value="MFS general substrate transporter"/>
    <property type="match status" value="1"/>
</dbReference>
<feature type="transmembrane region" description="Helical" evidence="1">
    <location>
        <begin position="121"/>
        <end position="139"/>
    </location>
</feature>
<evidence type="ECO:0000256" key="1">
    <source>
        <dbReference type="SAM" id="Phobius"/>
    </source>
</evidence>
<keyword evidence="1" id="KW-1133">Transmembrane helix</keyword>
<feature type="transmembrane region" description="Helical" evidence="1">
    <location>
        <begin position="21"/>
        <end position="41"/>
    </location>
</feature>
<keyword evidence="3" id="KW-1185">Reference proteome</keyword>
<feature type="transmembrane region" description="Helical" evidence="1">
    <location>
        <begin position="151"/>
        <end position="172"/>
    </location>
</feature>
<dbReference type="EMBL" id="JAAAJA010000142">
    <property type="protein sequence ID" value="KAG0260860.1"/>
    <property type="molecule type" value="Genomic_DNA"/>
</dbReference>
<gene>
    <name evidence="2" type="ORF">BG011_001570</name>
</gene>
<name>A0A9P6Q699_9FUNG</name>